<name>A0A8S1CKY5_9INSE</name>
<dbReference type="PROSITE" id="PS50041">
    <property type="entry name" value="C_TYPE_LECTIN_2"/>
    <property type="match status" value="1"/>
</dbReference>
<organism evidence="3 4">
    <name type="scientific">Cloeon dipterum</name>
    <dbReference type="NCBI Taxonomy" id="197152"/>
    <lineage>
        <taxon>Eukaryota</taxon>
        <taxon>Metazoa</taxon>
        <taxon>Ecdysozoa</taxon>
        <taxon>Arthropoda</taxon>
        <taxon>Hexapoda</taxon>
        <taxon>Insecta</taxon>
        <taxon>Pterygota</taxon>
        <taxon>Palaeoptera</taxon>
        <taxon>Ephemeroptera</taxon>
        <taxon>Pisciforma</taxon>
        <taxon>Baetidae</taxon>
        <taxon>Cloeon</taxon>
    </lineage>
</organism>
<sequence>MPVEKDGRLLATGLVLFHLALLLLARVGGANGSRQRLLGATTRRGDPAADSNCPQTGPRAGDYLDIDGVTYYVDVASQLNYFNATAECEKLDMTLLRFETLDKSDRIMSTLNANPKYNETYIWTSGRAGEDAFRGQWYWGYNKTFGPLITQFDWAPEAPFWPENNYVSCISFLPNVLAWEDHLCEYVYMGLMCQPLEL</sequence>
<proteinExistence type="predicted"/>
<dbReference type="AlphaFoldDB" id="A0A8S1CKY5"/>
<feature type="signal peptide" evidence="1">
    <location>
        <begin position="1"/>
        <end position="32"/>
    </location>
</feature>
<evidence type="ECO:0000313" key="3">
    <source>
        <dbReference type="EMBL" id="CAB3370124.1"/>
    </source>
</evidence>
<dbReference type="InterPro" id="IPR016186">
    <property type="entry name" value="C-type_lectin-like/link_sf"/>
</dbReference>
<dbReference type="Proteomes" id="UP000494165">
    <property type="component" value="Unassembled WGS sequence"/>
</dbReference>
<keyword evidence="1" id="KW-0732">Signal</keyword>
<dbReference type="InterPro" id="IPR016187">
    <property type="entry name" value="CTDL_fold"/>
</dbReference>
<dbReference type="SUPFAM" id="SSF56436">
    <property type="entry name" value="C-type lectin-like"/>
    <property type="match status" value="1"/>
</dbReference>
<reference evidence="3 4" key="1">
    <citation type="submission" date="2020-04" db="EMBL/GenBank/DDBJ databases">
        <authorList>
            <person name="Alioto T."/>
            <person name="Alioto T."/>
            <person name="Gomez Garrido J."/>
        </authorList>
    </citation>
    <scope>NUCLEOTIDE SEQUENCE [LARGE SCALE GENOMIC DNA]</scope>
</reference>
<dbReference type="Gene3D" id="3.10.100.10">
    <property type="entry name" value="Mannose-Binding Protein A, subunit A"/>
    <property type="match status" value="1"/>
</dbReference>
<feature type="domain" description="C-type lectin" evidence="2">
    <location>
        <begin position="66"/>
        <end position="185"/>
    </location>
</feature>
<gene>
    <name evidence="3" type="ORF">CLODIP_2_CD12142</name>
</gene>
<dbReference type="OrthoDB" id="6430060at2759"/>
<evidence type="ECO:0000256" key="1">
    <source>
        <dbReference type="SAM" id="SignalP"/>
    </source>
</evidence>
<feature type="chain" id="PRO_5035730964" description="C-type lectin domain-containing protein" evidence="1">
    <location>
        <begin position="33"/>
        <end position="198"/>
    </location>
</feature>
<dbReference type="EMBL" id="CADEPI010000050">
    <property type="protein sequence ID" value="CAB3370124.1"/>
    <property type="molecule type" value="Genomic_DNA"/>
</dbReference>
<keyword evidence="4" id="KW-1185">Reference proteome</keyword>
<dbReference type="SMART" id="SM00034">
    <property type="entry name" value="CLECT"/>
    <property type="match status" value="1"/>
</dbReference>
<accession>A0A8S1CKY5</accession>
<evidence type="ECO:0000313" key="4">
    <source>
        <dbReference type="Proteomes" id="UP000494165"/>
    </source>
</evidence>
<evidence type="ECO:0000259" key="2">
    <source>
        <dbReference type="PROSITE" id="PS50041"/>
    </source>
</evidence>
<dbReference type="InterPro" id="IPR001304">
    <property type="entry name" value="C-type_lectin-like"/>
</dbReference>
<comment type="caution">
    <text evidence="3">The sequence shown here is derived from an EMBL/GenBank/DDBJ whole genome shotgun (WGS) entry which is preliminary data.</text>
</comment>
<protein>
    <recommendedName>
        <fullName evidence="2">C-type lectin domain-containing protein</fullName>
    </recommendedName>
</protein>